<evidence type="ECO:0000256" key="1">
    <source>
        <dbReference type="ARBA" id="ARBA00004141"/>
    </source>
</evidence>
<sequence>MSLLRFVARSLFAGQFIADGVRAVAHPAEIAPDAERLTSTIAPLVQRVVPAHLASSVPENTETWVRMIGAAQIVGGAMFATGLGRRLGAGLLTATSAAHLVAAWPERNAPAAAKESARGDVLRGAALLGATALAAMDTQGRPSLSYRADQAAKATGRKASDVSDDVAKAAKSVSAKAEKKTKKVARQARREAKKLGKKLDAVTSR</sequence>
<proteinExistence type="predicted"/>
<comment type="subcellular location">
    <subcellularLocation>
        <location evidence="1">Membrane</location>
        <topology evidence="1">Multi-pass membrane protein</topology>
    </subcellularLocation>
</comment>
<protein>
    <submittedName>
        <fullName evidence="6">DoxX family protein</fullName>
    </submittedName>
</protein>
<evidence type="ECO:0000256" key="2">
    <source>
        <dbReference type="ARBA" id="ARBA00022692"/>
    </source>
</evidence>
<dbReference type="EMBL" id="CP079216">
    <property type="protein sequence ID" value="QXT64045.1"/>
    <property type="molecule type" value="Genomic_DNA"/>
</dbReference>
<dbReference type="Pfam" id="PF07681">
    <property type="entry name" value="DoxX"/>
    <property type="match status" value="1"/>
</dbReference>
<evidence type="ECO:0000256" key="5">
    <source>
        <dbReference type="SAM" id="MobiDB-lite"/>
    </source>
</evidence>
<dbReference type="InterPro" id="IPR032808">
    <property type="entry name" value="DoxX"/>
</dbReference>
<dbReference type="Proteomes" id="UP000824504">
    <property type="component" value="Chromosome"/>
</dbReference>
<organism evidence="6 7">
    <name type="scientific">Tessaracoccus palaemonis</name>
    <dbReference type="NCBI Taxonomy" id="2829499"/>
    <lineage>
        <taxon>Bacteria</taxon>
        <taxon>Bacillati</taxon>
        <taxon>Actinomycetota</taxon>
        <taxon>Actinomycetes</taxon>
        <taxon>Propionibacteriales</taxon>
        <taxon>Propionibacteriaceae</taxon>
        <taxon>Tessaracoccus</taxon>
    </lineage>
</organism>
<evidence type="ECO:0000256" key="3">
    <source>
        <dbReference type="ARBA" id="ARBA00022989"/>
    </source>
</evidence>
<accession>A0ABX8SN29</accession>
<evidence type="ECO:0000256" key="4">
    <source>
        <dbReference type="ARBA" id="ARBA00023136"/>
    </source>
</evidence>
<keyword evidence="3" id="KW-1133">Transmembrane helix</keyword>
<keyword evidence="4" id="KW-0472">Membrane</keyword>
<name>A0ABX8SN29_9ACTN</name>
<gene>
    <name evidence="6" type="ORF">KDB89_06215</name>
</gene>
<feature type="region of interest" description="Disordered" evidence="5">
    <location>
        <begin position="171"/>
        <end position="205"/>
    </location>
</feature>
<evidence type="ECO:0000313" key="7">
    <source>
        <dbReference type="Proteomes" id="UP000824504"/>
    </source>
</evidence>
<feature type="compositionally biased region" description="Basic and acidic residues" evidence="5">
    <location>
        <begin position="188"/>
        <end position="205"/>
    </location>
</feature>
<evidence type="ECO:0000313" key="6">
    <source>
        <dbReference type="EMBL" id="QXT64045.1"/>
    </source>
</evidence>
<keyword evidence="2" id="KW-0812">Transmembrane</keyword>
<reference evidence="6 7" key="1">
    <citation type="submission" date="2021-07" db="EMBL/GenBank/DDBJ databases">
        <title>complete genome sequencing of Tessaracoccus sp.J1M15.</title>
        <authorList>
            <person name="Bae J.-W."/>
            <person name="Kim D.-y."/>
        </authorList>
    </citation>
    <scope>NUCLEOTIDE SEQUENCE [LARGE SCALE GENOMIC DNA]</scope>
    <source>
        <strain evidence="6 7">J1M15</strain>
    </source>
</reference>
<keyword evidence="7" id="KW-1185">Reference proteome</keyword>
<dbReference type="RefSeq" id="WP_219083969.1">
    <property type="nucleotide sequence ID" value="NZ_CP079216.1"/>
</dbReference>